<keyword evidence="2" id="KW-1185">Reference proteome</keyword>
<evidence type="ECO:0000313" key="2">
    <source>
        <dbReference type="Proteomes" id="UP000726170"/>
    </source>
</evidence>
<dbReference type="Proteomes" id="UP000726170">
    <property type="component" value="Unassembled WGS sequence"/>
</dbReference>
<organism evidence="1 2">
    <name type="scientific">Clostridium mobile</name>
    <dbReference type="NCBI Taxonomy" id="2841512"/>
    <lineage>
        <taxon>Bacteria</taxon>
        <taxon>Bacillati</taxon>
        <taxon>Bacillota</taxon>
        <taxon>Clostridia</taxon>
        <taxon>Eubacteriales</taxon>
        <taxon>Clostridiaceae</taxon>
        <taxon>Clostridium</taxon>
    </lineage>
</organism>
<sequence>MNRIDLSEMLYYYELGDENEKETILKEFKKMLWGSKCKFKKYKRKYNYTVDKDLIKDRKLIDIFTPHESIEYMVAKGKYKSKLNSIDYIRVKVNNLYGYYCDRDTYYKSEYYKCITVPKNEYIKLVRKIIAEESINIVDIKDKIERSLDEAEMYRKQSTSNKLNITWNDHKNIINDFIEKIFENYKPLEEVEDDSWEIDSVIIDGWNEDNYIISYFSKSLSGYYKNYVRKAAGISKYKEYIYCEACGKLTEKTSNRTKYCHICAKEKKLEKYIRYNKKREITTNRKTHIR</sequence>
<comment type="caution">
    <text evidence="1">The sequence shown here is derived from an EMBL/GenBank/DDBJ whole genome shotgun (WGS) entry which is preliminary data.</text>
</comment>
<gene>
    <name evidence="1" type="ORF">KQI86_03965</name>
</gene>
<evidence type="ECO:0000313" key="1">
    <source>
        <dbReference type="EMBL" id="MBU5483472.1"/>
    </source>
</evidence>
<protein>
    <submittedName>
        <fullName evidence="1">Uncharacterized protein</fullName>
    </submittedName>
</protein>
<name>A0ABS6EFC2_9CLOT</name>
<dbReference type="EMBL" id="JAHLQF010000001">
    <property type="protein sequence ID" value="MBU5483472.1"/>
    <property type="molecule type" value="Genomic_DNA"/>
</dbReference>
<dbReference type="RefSeq" id="WP_216437850.1">
    <property type="nucleotide sequence ID" value="NZ_JAHLQF010000001.1"/>
</dbReference>
<reference evidence="1 2" key="1">
    <citation type="submission" date="2021-06" db="EMBL/GenBank/DDBJ databases">
        <authorList>
            <person name="Sun Q."/>
            <person name="Li D."/>
        </authorList>
    </citation>
    <scope>NUCLEOTIDE SEQUENCE [LARGE SCALE GENOMIC DNA]</scope>
    <source>
        <strain evidence="1 2">MSJ-11</strain>
    </source>
</reference>
<accession>A0ABS6EFC2</accession>
<proteinExistence type="predicted"/>